<protein>
    <submittedName>
        <fullName evidence="1">Uncharacterized protein</fullName>
    </submittedName>
</protein>
<reference evidence="1" key="1">
    <citation type="journal article" date="2021" name="PeerJ">
        <title>Extensive microbial diversity within the chicken gut microbiome revealed by metagenomics and culture.</title>
        <authorList>
            <person name="Gilroy R."/>
            <person name="Ravi A."/>
            <person name="Getino M."/>
            <person name="Pursley I."/>
            <person name="Horton D.L."/>
            <person name="Alikhan N.F."/>
            <person name="Baker D."/>
            <person name="Gharbi K."/>
            <person name="Hall N."/>
            <person name="Watson M."/>
            <person name="Adriaenssens E.M."/>
            <person name="Foster-Nyarko E."/>
            <person name="Jarju S."/>
            <person name="Secka A."/>
            <person name="Antonio M."/>
            <person name="Oren A."/>
            <person name="Chaudhuri R.R."/>
            <person name="La Ragione R."/>
            <person name="Hildebrand F."/>
            <person name="Pallen M.J."/>
        </authorList>
    </citation>
    <scope>NUCLEOTIDE SEQUENCE</scope>
    <source>
        <strain evidence="1">ChiW19-6364</strain>
    </source>
</reference>
<proteinExistence type="predicted"/>
<dbReference type="EMBL" id="DWUX01000048">
    <property type="protein sequence ID" value="HJD38906.1"/>
    <property type="molecule type" value="Genomic_DNA"/>
</dbReference>
<evidence type="ECO:0000313" key="1">
    <source>
        <dbReference type="EMBL" id="HJD38906.1"/>
    </source>
</evidence>
<comment type="caution">
    <text evidence="1">The sequence shown here is derived from an EMBL/GenBank/DDBJ whole genome shotgun (WGS) entry which is preliminary data.</text>
</comment>
<gene>
    <name evidence="1" type="ORF">H9913_02665</name>
</gene>
<organism evidence="1 2">
    <name type="scientific">Candidatus Blautia stercoripullorum</name>
    <dbReference type="NCBI Taxonomy" id="2838502"/>
    <lineage>
        <taxon>Bacteria</taxon>
        <taxon>Bacillati</taxon>
        <taxon>Bacillota</taxon>
        <taxon>Clostridia</taxon>
        <taxon>Lachnospirales</taxon>
        <taxon>Lachnospiraceae</taxon>
        <taxon>Blautia</taxon>
    </lineage>
</organism>
<reference evidence="1" key="2">
    <citation type="submission" date="2021-04" db="EMBL/GenBank/DDBJ databases">
        <authorList>
            <person name="Gilroy R."/>
        </authorList>
    </citation>
    <scope>NUCLEOTIDE SEQUENCE</scope>
    <source>
        <strain evidence="1">ChiW19-6364</strain>
    </source>
</reference>
<dbReference type="Proteomes" id="UP000823850">
    <property type="component" value="Unassembled WGS sequence"/>
</dbReference>
<sequence>MKRKWEEPKVIVQKFMPNEYISSCGVLEDGTVLYSANIRIETAWNRKPDGIEGYVLDDDISNPHKIYMGAFYHDKELLHPDSTANGHEEAEDFGEKECVREADKSPWGYHYHFTEVTNRS</sequence>
<evidence type="ECO:0000313" key="2">
    <source>
        <dbReference type="Proteomes" id="UP000823850"/>
    </source>
</evidence>
<name>A0A9D2R8U1_9FIRM</name>
<accession>A0A9D2R8U1</accession>
<dbReference type="AlphaFoldDB" id="A0A9D2R8U1"/>